<dbReference type="Gene3D" id="1.10.600.10">
    <property type="entry name" value="Farnesyl Diphosphate Synthase"/>
    <property type="match status" value="1"/>
</dbReference>
<organism evidence="7 8">
    <name type="scientific">Candidatus Chloroploca mongolica</name>
    <dbReference type="NCBI Taxonomy" id="2528176"/>
    <lineage>
        <taxon>Bacteria</taxon>
        <taxon>Bacillati</taxon>
        <taxon>Chloroflexota</taxon>
        <taxon>Chloroflexia</taxon>
        <taxon>Chloroflexales</taxon>
        <taxon>Chloroflexineae</taxon>
        <taxon>Oscillochloridaceae</taxon>
        <taxon>Candidatus Chloroploca</taxon>
    </lineage>
</organism>
<comment type="caution">
    <text evidence="7">The sequence shown here is derived from an EMBL/GenBank/DDBJ whole genome shotgun (WGS) entry which is preliminary data.</text>
</comment>
<keyword evidence="8" id="KW-1185">Reference proteome</keyword>
<evidence type="ECO:0000256" key="4">
    <source>
        <dbReference type="ARBA" id="ARBA00022723"/>
    </source>
</evidence>
<evidence type="ECO:0000256" key="5">
    <source>
        <dbReference type="ARBA" id="ARBA00022842"/>
    </source>
</evidence>
<reference evidence="7 8" key="1">
    <citation type="submission" date="2021-03" db="EMBL/GenBank/DDBJ databases">
        <authorList>
            <person name="Grouzdev D.S."/>
        </authorList>
    </citation>
    <scope>NUCLEOTIDE SEQUENCE [LARGE SCALE GENOMIC DNA]</scope>
    <source>
        <strain evidence="7 8">M50-1</strain>
    </source>
</reference>
<sequence>MIPSSILSKLATELGYVQTIVRQRTAQRTAIIQVVETHLFATEDAYVRAALVILAAQTGTYHPESVAHVAAAVELIHAATQTHDVLVDAAARRRGFLSGDPWSHGIPLMVGDYLFALASGEMALSPDRRVIDVYAEAVMQISASALAPVINLVPFDEARRAHYDHMTDAHAALFRAACRAGAICGGFGEQHIDDLGRFGAALGCAWRLIDEVSLFADVAVDAHAAAVRLGMATVTLPMIFAATQSDSERLAAALDTTDPAEQTWAINEVRCLGIAPTCHEILRLTDYAQKALSDLPHCQARDDLLTIAQAIGQSSHPDLIQQRSVHHHDSL</sequence>
<accession>A0ABS4DA61</accession>
<keyword evidence="5" id="KW-0460">Magnesium</keyword>
<protein>
    <submittedName>
        <fullName evidence="7">Polyprenyl synthetase family protein</fullName>
    </submittedName>
</protein>
<dbReference type="RefSeq" id="WP_135478337.1">
    <property type="nucleotide sequence ID" value="NZ_SIJK02000018.1"/>
</dbReference>
<comment type="similarity">
    <text evidence="2 6">Belongs to the FPP/GGPP synthase family.</text>
</comment>
<dbReference type="InterPro" id="IPR008949">
    <property type="entry name" value="Isoprenoid_synthase_dom_sf"/>
</dbReference>
<evidence type="ECO:0000313" key="8">
    <source>
        <dbReference type="Proteomes" id="UP001193081"/>
    </source>
</evidence>
<evidence type="ECO:0000256" key="3">
    <source>
        <dbReference type="ARBA" id="ARBA00022679"/>
    </source>
</evidence>
<dbReference type="EMBL" id="SIJK02000018">
    <property type="protein sequence ID" value="MBP1466335.1"/>
    <property type="molecule type" value="Genomic_DNA"/>
</dbReference>
<keyword evidence="4" id="KW-0479">Metal-binding</keyword>
<evidence type="ECO:0000256" key="2">
    <source>
        <dbReference type="ARBA" id="ARBA00006706"/>
    </source>
</evidence>
<keyword evidence="3 6" id="KW-0808">Transferase</keyword>
<evidence type="ECO:0000256" key="6">
    <source>
        <dbReference type="RuleBase" id="RU004466"/>
    </source>
</evidence>
<name>A0ABS4DA61_9CHLR</name>
<dbReference type="SUPFAM" id="SSF48576">
    <property type="entry name" value="Terpenoid synthases"/>
    <property type="match status" value="1"/>
</dbReference>
<dbReference type="PANTHER" id="PTHR12001:SF69">
    <property type="entry name" value="ALL TRANS-POLYPRENYL-DIPHOSPHATE SYNTHASE PDSS1"/>
    <property type="match status" value="1"/>
</dbReference>
<evidence type="ECO:0000256" key="1">
    <source>
        <dbReference type="ARBA" id="ARBA00001946"/>
    </source>
</evidence>
<proteinExistence type="inferred from homology"/>
<dbReference type="PANTHER" id="PTHR12001">
    <property type="entry name" value="GERANYLGERANYL PYROPHOSPHATE SYNTHASE"/>
    <property type="match status" value="1"/>
</dbReference>
<dbReference type="InterPro" id="IPR000092">
    <property type="entry name" value="Polyprenyl_synt"/>
</dbReference>
<dbReference type="Proteomes" id="UP001193081">
    <property type="component" value="Unassembled WGS sequence"/>
</dbReference>
<comment type="cofactor">
    <cofactor evidence="1">
        <name>Mg(2+)</name>
        <dbReference type="ChEBI" id="CHEBI:18420"/>
    </cofactor>
</comment>
<evidence type="ECO:0000313" key="7">
    <source>
        <dbReference type="EMBL" id="MBP1466335.1"/>
    </source>
</evidence>
<dbReference type="Pfam" id="PF00348">
    <property type="entry name" value="polyprenyl_synt"/>
    <property type="match status" value="1"/>
</dbReference>
<gene>
    <name evidence="7" type="ORF">EYB53_011515</name>
</gene>